<name>A0A2J6WLD7_9BACT</name>
<proteinExistence type="predicted"/>
<dbReference type="SUPFAM" id="SSF100950">
    <property type="entry name" value="NagB/RpiA/CoA transferase-like"/>
    <property type="match status" value="1"/>
</dbReference>
<accession>A0A2J6WLD7</accession>
<dbReference type="Proteomes" id="UP000242881">
    <property type="component" value="Unassembled WGS sequence"/>
</dbReference>
<dbReference type="PANTHER" id="PTHR43682">
    <property type="entry name" value="LACTATE UTILIZATION PROTEIN C"/>
    <property type="match status" value="1"/>
</dbReference>
<gene>
    <name evidence="2" type="ORF">C0187_04505</name>
</gene>
<dbReference type="RefSeq" id="WP_424606101.1">
    <property type="nucleotide sequence ID" value="NZ_JBNAVA010000011.1"/>
</dbReference>
<dbReference type="InterPro" id="IPR003741">
    <property type="entry name" value="LUD_dom"/>
</dbReference>
<evidence type="ECO:0000259" key="1">
    <source>
        <dbReference type="Pfam" id="PF02589"/>
    </source>
</evidence>
<organism evidence="2 3">
    <name type="scientific">Calditerrivibrio nitroreducens</name>
    <dbReference type="NCBI Taxonomy" id="477976"/>
    <lineage>
        <taxon>Bacteria</taxon>
        <taxon>Pseudomonadati</taxon>
        <taxon>Deferribacterota</taxon>
        <taxon>Deferribacteres</taxon>
        <taxon>Deferribacterales</taxon>
        <taxon>Calditerrivibrionaceae</taxon>
    </lineage>
</organism>
<feature type="domain" description="LUD" evidence="1">
    <location>
        <begin position="29"/>
        <end position="155"/>
    </location>
</feature>
<protein>
    <recommendedName>
        <fullName evidence="1">LUD domain-containing protein</fullName>
    </recommendedName>
</protein>
<comment type="caution">
    <text evidence="2">The sequence shown here is derived from an EMBL/GenBank/DDBJ whole genome shotgun (WGS) entry which is preliminary data.</text>
</comment>
<evidence type="ECO:0000313" key="2">
    <source>
        <dbReference type="EMBL" id="PMP71191.1"/>
    </source>
</evidence>
<evidence type="ECO:0000313" key="3">
    <source>
        <dbReference type="Proteomes" id="UP000242881"/>
    </source>
</evidence>
<sequence>MNKTPLERFLKYSSMVSNEHIFLKESQINSYLKETRFNYINIPSLNLFRDCVIDENGIESAIVEAEAGISETGTAVVMSEDEKLRLATCLCEELTVILYTDKIFNNLEDIAPILEANMRKESNYIAFITGASRTADIERVLTIGVHGPVRMKVILTERGE</sequence>
<dbReference type="PANTHER" id="PTHR43682:SF1">
    <property type="entry name" value="LACTATE UTILIZATION PROTEIN C"/>
    <property type="match status" value="1"/>
</dbReference>
<dbReference type="Pfam" id="PF02589">
    <property type="entry name" value="LUD_dom"/>
    <property type="match status" value="1"/>
</dbReference>
<dbReference type="EMBL" id="PNIN01000045">
    <property type="protein sequence ID" value="PMP71191.1"/>
    <property type="molecule type" value="Genomic_DNA"/>
</dbReference>
<dbReference type="AlphaFoldDB" id="A0A2J6WLD7"/>
<dbReference type="InterPro" id="IPR037171">
    <property type="entry name" value="NagB/RpiA_transferase-like"/>
</dbReference>
<dbReference type="InterPro" id="IPR024185">
    <property type="entry name" value="FTHF_cligase-like_sf"/>
</dbReference>
<reference evidence="2 3" key="1">
    <citation type="submission" date="2018-01" db="EMBL/GenBank/DDBJ databases">
        <title>Metagenomic assembled genomes from two thermal pools in the Uzon Caldera, Kamchatka, Russia.</title>
        <authorList>
            <person name="Wilkins L."/>
            <person name="Ettinger C."/>
        </authorList>
    </citation>
    <scope>NUCLEOTIDE SEQUENCE [LARGE SCALE GENOMIC DNA]</scope>
    <source>
        <strain evidence="2">ZAV-05</strain>
    </source>
</reference>
<dbReference type="Gene3D" id="3.40.50.10420">
    <property type="entry name" value="NagB/RpiA/CoA transferase-like"/>
    <property type="match status" value="1"/>
</dbReference>